<protein>
    <recommendedName>
        <fullName evidence="2">Reverse transcriptase domain-containing protein</fullName>
    </recommendedName>
</protein>
<organism evidence="3 4">
    <name type="scientific">Cryptotermes secundus</name>
    <dbReference type="NCBI Taxonomy" id="105785"/>
    <lineage>
        <taxon>Eukaryota</taxon>
        <taxon>Metazoa</taxon>
        <taxon>Ecdysozoa</taxon>
        <taxon>Arthropoda</taxon>
        <taxon>Hexapoda</taxon>
        <taxon>Insecta</taxon>
        <taxon>Pterygota</taxon>
        <taxon>Neoptera</taxon>
        <taxon>Polyneoptera</taxon>
        <taxon>Dictyoptera</taxon>
        <taxon>Blattodea</taxon>
        <taxon>Blattoidea</taxon>
        <taxon>Termitoidae</taxon>
        <taxon>Kalotermitidae</taxon>
        <taxon>Cryptotermitinae</taxon>
        <taxon>Cryptotermes</taxon>
    </lineage>
</organism>
<sequence>MPPDTIRSTIVQCSGPLTVPNIYRRSPHNNQNTVATFADDTAILATRNDPIIASENLQQHRNLLQNWFHNWLINIDQNKSVHITFTRRIVCPQVSINNIPIPVKNELKYLGLHLDQKLAWHKHIKTKRQQINLKLKEMSWLLGHKSKLSMNNIRTYGFQLWGCAKPSHTKIIQRVQSKILRAVADAPWYVSNLSLHNDLQTPFVSDESRGLSRLYSARLDGHSKKLIAALNTPPKVPRRLKRQWPTDFPEPAEDTETDIIHLQDR</sequence>
<evidence type="ECO:0000256" key="1">
    <source>
        <dbReference type="SAM" id="MobiDB-lite"/>
    </source>
</evidence>
<comment type="caution">
    <text evidence="3">The sequence shown here is derived from an EMBL/GenBank/DDBJ whole genome shotgun (WGS) entry which is preliminary data.</text>
</comment>
<dbReference type="STRING" id="105785.A0A2J7PBN2"/>
<dbReference type="InterPro" id="IPR000477">
    <property type="entry name" value="RT_dom"/>
</dbReference>
<dbReference type="PROSITE" id="PS50878">
    <property type="entry name" value="RT_POL"/>
    <property type="match status" value="1"/>
</dbReference>
<reference evidence="3 4" key="1">
    <citation type="submission" date="2017-12" db="EMBL/GenBank/DDBJ databases">
        <title>Hemimetabolous genomes reveal molecular basis of termite eusociality.</title>
        <authorList>
            <person name="Harrison M.C."/>
            <person name="Jongepier E."/>
            <person name="Robertson H.M."/>
            <person name="Arning N."/>
            <person name="Bitard-Feildel T."/>
            <person name="Chao H."/>
            <person name="Childers C.P."/>
            <person name="Dinh H."/>
            <person name="Doddapaneni H."/>
            <person name="Dugan S."/>
            <person name="Gowin J."/>
            <person name="Greiner C."/>
            <person name="Han Y."/>
            <person name="Hu H."/>
            <person name="Hughes D.S.T."/>
            <person name="Huylmans A.-K."/>
            <person name="Kemena C."/>
            <person name="Kremer L.P.M."/>
            <person name="Lee S.L."/>
            <person name="Lopez-Ezquerra A."/>
            <person name="Mallet L."/>
            <person name="Monroy-Kuhn J.M."/>
            <person name="Moser A."/>
            <person name="Murali S.C."/>
            <person name="Muzny D.M."/>
            <person name="Otani S."/>
            <person name="Piulachs M.-D."/>
            <person name="Poelchau M."/>
            <person name="Qu J."/>
            <person name="Schaub F."/>
            <person name="Wada-Katsumata A."/>
            <person name="Worley K.C."/>
            <person name="Xie Q."/>
            <person name="Ylla G."/>
            <person name="Poulsen M."/>
            <person name="Gibbs R.A."/>
            <person name="Schal C."/>
            <person name="Richards S."/>
            <person name="Belles X."/>
            <person name="Korb J."/>
            <person name="Bornberg-Bauer E."/>
        </authorList>
    </citation>
    <scope>NUCLEOTIDE SEQUENCE [LARGE SCALE GENOMIC DNA]</scope>
    <source>
        <tissue evidence="3">Whole body</tissue>
    </source>
</reference>
<feature type="region of interest" description="Disordered" evidence="1">
    <location>
        <begin position="238"/>
        <end position="265"/>
    </location>
</feature>
<dbReference type="AlphaFoldDB" id="A0A2J7PBN2"/>
<evidence type="ECO:0000313" key="3">
    <source>
        <dbReference type="EMBL" id="PNF13746.1"/>
    </source>
</evidence>
<dbReference type="EMBL" id="NEVH01027080">
    <property type="protein sequence ID" value="PNF13746.1"/>
    <property type="molecule type" value="Genomic_DNA"/>
</dbReference>
<evidence type="ECO:0000313" key="4">
    <source>
        <dbReference type="Proteomes" id="UP000235965"/>
    </source>
</evidence>
<feature type="domain" description="Reverse transcriptase" evidence="2">
    <location>
        <begin position="1"/>
        <end position="114"/>
    </location>
</feature>
<proteinExistence type="predicted"/>
<dbReference type="InParanoid" id="A0A2J7PBN2"/>
<name>A0A2J7PBN2_9NEOP</name>
<accession>A0A2J7PBN2</accession>
<evidence type="ECO:0000259" key="2">
    <source>
        <dbReference type="PROSITE" id="PS50878"/>
    </source>
</evidence>
<dbReference type="Proteomes" id="UP000235965">
    <property type="component" value="Unassembled WGS sequence"/>
</dbReference>
<gene>
    <name evidence="3" type="ORF">B7P43_G14088</name>
</gene>
<keyword evidence="4" id="KW-1185">Reference proteome</keyword>